<dbReference type="Gene3D" id="1.25.40.10">
    <property type="entry name" value="Tetratricopeptide repeat domain"/>
    <property type="match status" value="8"/>
</dbReference>
<evidence type="ECO:0000313" key="5">
    <source>
        <dbReference type="Proteomes" id="UP001302486"/>
    </source>
</evidence>
<gene>
    <name evidence="4" type="ORF">RNZ46_13015</name>
</gene>
<dbReference type="Pfam" id="PF12895">
    <property type="entry name" value="ANAPC3"/>
    <property type="match status" value="2"/>
</dbReference>
<dbReference type="InterPro" id="IPR011990">
    <property type="entry name" value="TPR-like_helical_dom_sf"/>
</dbReference>
<keyword evidence="1" id="KW-0802">TPR repeat</keyword>
<evidence type="ECO:0000256" key="2">
    <source>
        <dbReference type="SAM" id="Coils"/>
    </source>
</evidence>
<dbReference type="AlphaFoldDB" id="A0AA97EK48"/>
<dbReference type="Proteomes" id="UP001302486">
    <property type="component" value="Chromosome"/>
</dbReference>
<proteinExistence type="predicted"/>
<dbReference type="KEGG" id="hws:RNZ46_13015"/>
<organism evidence="4 5">
    <name type="scientific">Hwangdonia lutea</name>
    <dbReference type="NCBI Taxonomy" id="3075823"/>
    <lineage>
        <taxon>Bacteria</taxon>
        <taxon>Pseudomonadati</taxon>
        <taxon>Bacteroidota</taxon>
        <taxon>Flavobacteriia</taxon>
        <taxon>Flavobacteriales</taxon>
        <taxon>Flavobacteriaceae</taxon>
        <taxon>Hwangdonia</taxon>
    </lineage>
</organism>
<sequence>MTKNNIVSLLVALSFSFQIMAQQSATYTSSMADYQKALSLFNNQQYLAAQSLFRDVKKDAKENLLKSECAYYIANCAVRLNQQNADQLIEDFVKDYPTSTKRNTAFFDVADYYFANGKYPHARKWYDKVNEEALARKEKEKFNFNNGYSAFSVKQYKVAKKYLTRVENSQEYGSQAKYYLGFMAYEGDDYDEANEYFDQVSAQERYQEKLSYYQADLHFKLGKFEKAIELAKDRLETGDEAEVSELSKIIGESYFNLEKYAEAIPYLKAYQGKKKKRERTAKWNNTDFYQLGYAYYKQKDYEKAISEFNKIVGGTNAIAQNAYYHLGESYIHLDKKQEALNAFRNASQMNFDLKIQEDAWLNYAKISYEIGNPYQSAPQVLAGYLDKYPDTPYKEEVETLLIDSYITSKNYKEALKLLERKKSFDDKVAYQKVAFYRGVELYNETKYLEAESLFDASLSEPRDPKYTARATFWKAEADYNLTNYDDALIGYKQFQQQSASEATPEIENIDYNLAYTYFKQKNYPQAIKHFNKFIANKKDDKVRLNDAYLRLGDGHFVSSDYSNAIKAYEKAIEINEIESDYPFFQKAISVGYTGQSSKKIAALEQFIETYPKSKLRDDAMYELGNSYVKANEKSKAMNVYNRLSSEYRMSSFVPKALLRQGLVYYNDSENEQALSKFKNVASNYPGTPEAVQSVSTARLIYIDLGRVDDYARWVKTLDYVEVTDADLDNATYEAAEKQYLDNNTDKAIKQFNGYLNEFPNGIYAMQAHFYIAQLYYKKDLLANAAPHYKYIVEASQSEYTEEALSRLSQYYLESKSWNQAIPLLLRLESEANFPQNVVFAQSNLMKAHYQLENYNEAVSYAEKVLTNSKIDNKIKSDAHIIIARSAIKTGDEDKAKSAFAKVEKVATGETAAEALYYNAYFKNKEGKHAASNEAVQKLAKDFSGYKYFSAKGLVLMAKNYYALKDAFQATYILESVIGNFAEFEDVVDEAKEELKTIKAEEAKTNSSIETEEN</sequence>
<dbReference type="Pfam" id="PF13432">
    <property type="entry name" value="TPR_16"/>
    <property type="match status" value="1"/>
</dbReference>
<dbReference type="InterPro" id="IPR006597">
    <property type="entry name" value="Sel1-like"/>
</dbReference>
<reference evidence="5" key="1">
    <citation type="submission" date="2024-06" db="EMBL/GenBank/DDBJ databases">
        <title>Hwangdonia haimaensis gen. nov., sp. nov., a member of the family Flavobacteriaceae isolated from the haima cold seep.</title>
        <authorList>
            <person name="Li J."/>
        </authorList>
    </citation>
    <scope>NUCLEOTIDE SEQUENCE [LARGE SCALE GENOMIC DNA]</scope>
    <source>
        <strain evidence="5">SCSIO 19198</strain>
    </source>
</reference>
<dbReference type="SUPFAM" id="SSF48452">
    <property type="entry name" value="TPR-like"/>
    <property type="match status" value="4"/>
</dbReference>
<dbReference type="PROSITE" id="PS50005">
    <property type="entry name" value="TPR"/>
    <property type="match status" value="4"/>
</dbReference>
<accession>A0AA97EK48</accession>
<feature type="chain" id="PRO_5041662039" evidence="3">
    <location>
        <begin position="22"/>
        <end position="1013"/>
    </location>
</feature>
<keyword evidence="5" id="KW-1185">Reference proteome</keyword>
<protein>
    <submittedName>
        <fullName evidence="4">Tetratricopeptide repeat protein</fullName>
    </submittedName>
</protein>
<feature type="signal peptide" evidence="3">
    <location>
        <begin position="1"/>
        <end position="21"/>
    </location>
</feature>
<dbReference type="Pfam" id="PF13174">
    <property type="entry name" value="TPR_6"/>
    <property type="match status" value="3"/>
</dbReference>
<keyword evidence="3" id="KW-0732">Signal</keyword>
<feature type="repeat" description="TPR" evidence="1">
    <location>
        <begin position="285"/>
        <end position="318"/>
    </location>
</feature>
<feature type="repeat" description="TPR" evidence="1">
    <location>
        <begin position="507"/>
        <end position="540"/>
    </location>
</feature>
<feature type="coiled-coil region" evidence="2">
    <location>
        <begin position="973"/>
        <end position="1007"/>
    </location>
</feature>
<dbReference type="EMBL" id="CP136521">
    <property type="protein sequence ID" value="WOD42909.1"/>
    <property type="molecule type" value="Genomic_DNA"/>
</dbReference>
<feature type="repeat" description="TPR" evidence="1">
    <location>
        <begin position="545"/>
        <end position="578"/>
    </location>
</feature>
<dbReference type="InterPro" id="IPR019734">
    <property type="entry name" value="TPR_rpt"/>
</dbReference>
<dbReference type="PANTHER" id="PTHR12558:SF13">
    <property type="entry name" value="CELL DIVISION CYCLE PROTEIN 27 HOMOLOG"/>
    <property type="match status" value="1"/>
</dbReference>
<feature type="repeat" description="TPR" evidence="1">
    <location>
        <begin position="320"/>
        <end position="353"/>
    </location>
</feature>
<keyword evidence="2" id="KW-0175">Coiled coil</keyword>
<name>A0AA97EK48_9FLAO</name>
<dbReference type="RefSeq" id="WP_316982600.1">
    <property type="nucleotide sequence ID" value="NZ_CP136521.1"/>
</dbReference>
<dbReference type="SMART" id="SM00671">
    <property type="entry name" value="SEL1"/>
    <property type="match status" value="4"/>
</dbReference>
<evidence type="ECO:0000256" key="3">
    <source>
        <dbReference type="SAM" id="SignalP"/>
    </source>
</evidence>
<dbReference type="PANTHER" id="PTHR12558">
    <property type="entry name" value="CELL DIVISION CYCLE 16,23,27"/>
    <property type="match status" value="1"/>
</dbReference>
<evidence type="ECO:0000313" key="4">
    <source>
        <dbReference type="EMBL" id="WOD42909.1"/>
    </source>
</evidence>
<evidence type="ECO:0000256" key="1">
    <source>
        <dbReference type="PROSITE-ProRule" id="PRU00339"/>
    </source>
</evidence>
<dbReference type="SMART" id="SM00028">
    <property type="entry name" value="TPR"/>
    <property type="match status" value="12"/>
</dbReference>